<accession>A0A9D1GWH2</accession>
<dbReference type="Pfam" id="PF00501">
    <property type="entry name" value="AMP-binding"/>
    <property type="match status" value="1"/>
</dbReference>
<proteinExistence type="predicted"/>
<evidence type="ECO:0000259" key="2">
    <source>
        <dbReference type="Pfam" id="PF13193"/>
    </source>
</evidence>
<evidence type="ECO:0000313" key="3">
    <source>
        <dbReference type="EMBL" id="HIT74090.1"/>
    </source>
</evidence>
<evidence type="ECO:0000259" key="1">
    <source>
        <dbReference type="Pfam" id="PF00501"/>
    </source>
</evidence>
<reference evidence="3" key="1">
    <citation type="submission" date="2020-10" db="EMBL/GenBank/DDBJ databases">
        <authorList>
            <person name="Gilroy R."/>
        </authorList>
    </citation>
    <scope>NUCLEOTIDE SEQUENCE</scope>
    <source>
        <strain evidence="3">ChiGjej1B1-24693</strain>
    </source>
</reference>
<organism evidence="3 4">
    <name type="scientific">Candidatus Avipropionibacterium avicola</name>
    <dbReference type="NCBI Taxonomy" id="2840701"/>
    <lineage>
        <taxon>Bacteria</taxon>
        <taxon>Bacillati</taxon>
        <taxon>Actinomycetota</taxon>
        <taxon>Actinomycetes</taxon>
        <taxon>Propionibacteriales</taxon>
        <taxon>Propionibacteriaceae</taxon>
        <taxon>Propionibacteriaceae incertae sedis</taxon>
        <taxon>Candidatus Avipropionibacterium</taxon>
    </lineage>
</organism>
<dbReference type="Pfam" id="PF13193">
    <property type="entry name" value="AMP-binding_C"/>
    <property type="match status" value="1"/>
</dbReference>
<dbReference type="Gene3D" id="3.40.50.12780">
    <property type="entry name" value="N-terminal domain of ligase-like"/>
    <property type="match status" value="1"/>
</dbReference>
<comment type="caution">
    <text evidence="3">The sequence shown here is derived from an EMBL/GenBank/DDBJ whole genome shotgun (WGS) entry which is preliminary data.</text>
</comment>
<dbReference type="InterPro" id="IPR025110">
    <property type="entry name" value="AMP-bd_C"/>
</dbReference>
<dbReference type="SUPFAM" id="SSF56801">
    <property type="entry name" value="Acetyl-CoA synthetase-like"/>
    <property type="match status" value="1"/>
</dbReference>
<dbReference type="PANTHER" id="PTHR43201">
    <property type="entry name" value="ACYL-COA SYNTHETASE"/>
    <property type="match status" value="1"/>
</dbReference>
<dbReference type="GO" id="GO:0006631">
    <property type="term" value="P:fatty acid metabolic process"/>
    <property type="evidence" value="ECO:0007669"/>
    <property type="project" value="TreeGrafter"/>
</dbReference>
<dbReference type="InterPro" id="IPR042099">
    <property type="entry name" value="ANL_N_sf"/>
</dbReference>
<feature type="domain" description="AMP-dependent synthetase/ligase" evidence="1">
    <location>
        <begin position="120"/>
        <end position="291"/>
    </location>
</feature>
<name>A0A9D1GWH2_9ACTN</name>
<evidence type="ECO:0000313" key="4">
    <source>
        <dbReference type="Proteomes" id="UP000886842"/>
    </source>
</evidence>
<feature type="domain" description="AMP-binding enzyme C-terminal" evidence="2">
    <location>
        <begin position="341"/>
        <end position="394"/>
    </location>
</feature>
<dbReference type="InterPro" id="IPR045851">
    <property type="entry name" value="AMP-bd_C_sf"/>
</dbReference>
<reference evidence="3" key="2">
    <citation type="journal article" date="2021" name="PeerJ">
        <title>Extensive microbial diversity within the chicken gut microbiome revealed by metagenomics and culture.</title>
        <authorList>
            <person name="Gilroy R."/>
            <person name="Ravi A."/>
            <person name="Getino M."/>
            <person name="Pursley I."/>
            <person name="Horton D.L."/>
            <person name="Alikhan N.F."/>
            <person name="Baker D."/>
            <person name="Gharbi K."/>
            <person name="Hall N."/>
            <person name="Watson M."/>
            <person name="Adriaenssens E.M."/>
            <person name="Foster-Nyarko E."/>
            <person name="Jarju S."/>
            <person name="Secka A."/>
            <person name="Antonio M."/>
            <person name="Oren A."/>
            <person name="Chaudhuri R.R."/>
            <person name="La Ragione R."/>
            <person name="Hildebrand F."/>
            <person name="Pallen M.J."/>
        </authorList>
    </citation>
    <scope>NUCLEOTIDE SEQUENCE</scope>
    <source>
        <strain evidence="3">ChiGjej1B1-24693</strain>
    </source>
</reference>
<protein>
    <submittedName>
        <fullName evidence="3">AMP-binding protein</fullName>
    </submittedName>
</protein>
<dbReference type="Gene3D" id="3.30.300.30">
    <property type="match status" value="1"/>
</dbReference>
<sequence>MVGLPWPVSVRAAVRHGMNLAALAEVVTAGPGDDIVLVDRSGPMSRRDLVTAVAGSPTPSGPLVTVEGHHDRSSVVALLAAGMHGRDVAVVHPGVENAVQAGISGRAGIGAPRGRVWLGTTGTTGTPRQSARPRYGPGLIRPVAHLWRRWLRGRQGPVLVLPGLDHGYGLGFTLASLLLGRTVLLPPRGEPAALAGIVADWSPVVAVAVPPQLLWLTELQQWSPEVVVTGSSPLSAEVQQTATTRFGPVLHNLYGSTEAGFATMADPADLARRPGCVGRALPGIGVRVVDGRVVVHSPFATHRGRWVPTGDHGHWEDDLLVLDGRVDRVAVVNGVNVDLTEVHAALTAHPAVESVTVTADPDPVAGERVRADVRISEPVTAEALQEWVHRTVGPRVSVAMSLHQRDS</sequence>
<dbReference type="AlphaFoldDB" id="A0A9D1GWH2"/>
<dbReference type="Proteomes" id="UP000886842">
    <property type="component" value="Unassembled WGS sequence"/>
</dbReference>
<dbReference type="InterPro" id="IPR000873">
    <property type="entry name" value="AMP-dep_synth/lig_dom"/>
</dbReference>
<dbReference type="EMBL" id="DVLP01000022">
    <property type="protein sequence ID" value="HIT74090.1"/>
    <property type="molecule type" value="Genomic_DNA"/>
</dbReference>
<dbReference type="PANTHER" id="PTHR43201:SF32">
    <property type="entry name" value="2-SUCCINYLBENZOATE--COA LIGASE, CHLOROPLASTIC_PEROXISOMAL"/>
    <property type="match status" value="1"/>
</dbReference>
<dbReference type="GO" id="GO:0031956">
    <property type="term" value="F:medium-chain fatty acid-CoA ligase activity"/>
    <property type="evidence" value="ECO:0007669"/>
    <property type="project" value="TreeGrafter"/>
</dbReference>
<gene>
    <name evidence="3" type="ORF">IAA98_00720</name>
</gene>